<evidence type="ECO:0000313" key="2">
    <source>
        <dbReference type="Proteomes" id="UP001488838"/>
    </source>
</evidence>
<comment type="caution">
    <text evidence="1">The sequence shown here is derived from an EMBL/GenBank/DDBJ whole genome shotgun (WGS) entry which is preliminary data.</text>
</comment>
<dbReference type="EMBL" id="JBBHLL010000295">
    <property type="protein sequence ID" value="KAK7806658.1"/>
    <property type="molecule type" value="Genomic_DNA"/>
</dbReference>
<protein>
    <submittedName>
        <fullName evidence="1">Uncharacterized protein</fullName>
    </submittedName>
</protein>
<dbReference type="AlphaFoldDB" id="A0AAW0HX11"/>
<dbReference type="Proteomes" id="UP001488838">
    <property type="component" value="Unassembled WGS sequence"/>
</dbReference>
<proteinExistence type="predicted"/>
<keyword evidence="2" id="KW-1185">Reference proteome</keyword>
<reference evidence="1 2" key="1">
    <citation type="journal article" date="2023" name="bioRxiv">
        <title>Conserved and derived expression patterns and positive selection on dental genes reveal complex evolutionary context of ever-growing rodent molars.</title>
        <authorList>
            <person name="Calamari Z.T."/>
            <person name="Song A."/>
            <person name="Cohen E."/>
            <person name="Akter M."/>
            <person name="Roy R.D."/>
            <person name="Hallikas O."/>
            <person name="Christensen M.M."/>
            <person name="Li P."/>
            <person name="Marangoni P."/>
            <person name="Jernvall J."/>
            <person name="Klein O.D."/>
        </authorList>
    </citation>
    <scope>NUCLEOTIDE SEQUENCE [LARGE SCALE GENOMIC DNA]</scope>
    <source>
        <strain evidence="1">V071</strain>
    </source>
</reference>
<gene>
    <name evidence="1" type="ORF">U0070_021929</name>
</gene>
<evidence type="ECO:0000313" key="1">
    <source>
        <dbReference type="EMBL" id="KAK7806658.1"/>
    </source>
</evidence>
<sequence>MIAVQKSSWGRTRLSFVEKCEIIIASQLAPRELRDTIAANGYNFSWSRDELAPEGHFAVGNFKKLQGFETVMVNINGWGHSQPTVNQSPPLPFTQDEDKTIFWTFTAGVLSGDNSQSVIPKCPSLMKSDLIGLSFQSILLGLIGKGLNKNSIAEFSADWKAGIGCGKSNPLGRQELKVTEELKHHPEQELEVSEKSQVAYVEISNINPAARMSLRANGPGPVKLPGAVEEFLLLQQARLWNHFLFKVGDLPQLCIEEKLFYVGWRIPRRFSVGDQMQKRNTGKHAAVDSTSEPRMGTVWGVERWREGLEGCKETFVNMSRVYELPLNQKSARSRREGVRSLCLEANSTSAGSTFLMTASEDYRSLPSFNSLNCDLGTGHMASFSEAYIVLELRMVGISVRKHENL</sequence>
<name>A0AAW0HX11_MYOGA</name>
<organism evidence="1 2">
    <name type="scientific">Myodes glareolus</name>
    <name type="common">Bank vole</name>
    <name type="synonym">Clethrionomys glareolus</name>
    <dbReference type="NCBI Taxonomy" id="447135"/>
    <lineage>
        <taxon>Eukaryota</taxon>
        <taxon>Metazoa</taxon>
        <taxon>Chordata</taxon>
        <taxon>Craniata</taxon>
        <taxon>Vertebrata</taxon>
        <taxon>Euteleostomi</taxon>
        <taxon>Mammalia</taxon>
        <taxon>Eutheria</taxon>
        <taxon>Euarchontoglires</taxon>
        <taxon>Glires</taxon>
        <taxon>Rodentia</taxon>
        <taxon>Myomorpha</taxon>
        <taxon>Muroidea</taxon>
        <taxon>Cricetidae</taxon>
        <taxon>Arvicolinae</taxon>
        <taxon>Myodes</taxon>
    </lineage>
</organism>
<accession>A0AAW0HX11</accession>